<dbReference type="EMBL" id="FNEW01000008">
    <property type="protein sequence ID" value="SDK39777.1"/>
    <property type="molecule type" value="Genomic_DNA"/>
</dbReference>
<dbReference type="GO" id="GO:0016706">
    <property type="term" value="F:2-oxoglutarate-dependent dioxygenase activity"/>
    <property type="evidence" value="ECO:0007669"/>
    <property type="project" value="UniProtKB-ARBA"/>
</dbReference>
<dbReference type="RefSeq" id="WP_143528155.1">
    <property type="nucleotide sequence ID" value="NZ_FNEW01000008.1"/>
</dbReference>
<accession>A0A7Z7BS71</accession>
<organism evidence="2 3">
    <name type="scientific">Agrobacterium fabrum</name>
    <dbReference type="NCBI Taxonomy" id="1176649"/>
    <lineage>
        <taxon>Bacteria</taxon>
        <taxon>Pseudomonadati</taxon>
        <taxon>Pseudomonadota</taxon>
        <taxon>Alphaproteobacteria</taxon>
        <taxon>Hyphomicrobiales</taxon>
        <taxon>Rhizobiaceae</taxon>
        <taxon>Rhizobium/Agrobacterium group</taxon>
        <taxon>Agrobacterium</taxon>
        <taxon>Agrobacterium tumefaciens complex</taxon>
    </lineage>
</organism>
<name>A0A7Z7BS71_9HYPH</name>
<dbReference type="Gene3D" id="3.60.130.10">
    <property type="entry name" value="Clavaminate synthase-like"/>
    <property type="match status" value="1"/>
</dbReference>
<proteinExistence type="predicted"/>
<dbReference type="Proteomes" id="UP000198917">
    <property type="component" value="Unassembled WGS sequence"/>
</dbReference>
<gene>
    <name evidence="2" type="ORF">SAMN05428983_4822</name>
</gene>
<comment type="caution">
    <text evidence="2">The sequence shown here is derived from an EMBL/GenBank/DDBJ whole genome shotgun (WGS) entry which is preliminary data.</text>
</comment>
<evidence type="ECO:0008006" key="4">
    <source>
        <dbReference type="Google" id="ProtNLM"/>
    </source>
</evidence>
<evidence type="ECO:0000313" key="3">
    <source>
        <dbReference type="Proteomes" id="UP000198917"/>
    </source>
</evidence>
<reference evidence="2 3" key="1">
    <citation type="submission" date="2016-10" db="EMBL/GenBank/DDBJ databases">
        <authorList>
            <person name="Varghese N."/>
            <person name="Submissions S."/>
        </authorList>
    </citation>
    <scope>NUCLEOTIDE SEQUENCE [LARGE SCALE GENOMIC DNA]</scope>
    <source>
        <strain evidence="2 3">PDC82</strain>
    </source>
</reference>
<evidence type="ECO:0000313" key="2">
    <source>
        <dbReference type="EMBL" id="SDK39777.1"/>
    </source>
</evidence>
<protein>
    <recommendedName>
        <fullName evidence="4">TauD/TfdA-like domain-containing protein</fullName>
    </recommendedName>
</protein>
<keyword evidence="1" id="KW-0560">Oxidoreductase</keyword>
<evidence type="ECO:0000256" key="1">
    <source>
        <dbReference type="ARBA" id="ARBA00023002"/>
    </source>
</evidence>
<dbReference type="InterPro" id="IPR042098">
    <property type="entry name" value="TauD-like_sf"/>
</dbReference>
<dbReference type="AlphaFoldDB" id="A0A7Z7BS71"/>
<sequence>MSHNSAYAEAPSFVLDREKLRHFCREVLEIDGELRSLGDTKGTQTLQHFSDEFAASFSDLIPEINARISDKTCGIAAVDIPPIYDDLTDDAIAGALVSVALTTVLMEPSKDVENHTPFTMFSASYESNKALNDAGLLHISPTDILDFHSDGRIHGKTLGVPRYISIYNTFINYRNCGNFYWVPVSSIDNLQEHVEGIGFDDDFTFDLTPAIYGESGSKIGSVVERKVKTAIFSEDEDGSIITFMNGKFAGKENADDDYTARLKAFQAAIARNPFRYAAEQKSRRMIVLNNSSGFHARDIFQDPIMGHEETRNYLRSVSTDAVKTGYVIQ</sequence>